<gene>
    <name evidence="3" type="ORF">CEY16_04555</name>
</gene>
<dbReference type="PANTHER" id="PTHR36442:SF1">
    <property type="entry name" value="CYCLIC-DI-AMP PHOSPHODIESTERASE PGPH"/>
    <property type="match status" value="1"/>
</dbReference>
<evidence type="ECO:0000313" key="4">
    <source>
        <dbReference type="Proteomes" id="UP000243524"/>
    </source>
</evidence>
<keyword evidence="1" id="KW-1133">Transmembrane helix</keyword>
<organism evidence="3 4">
    <name type="scientific">Halalkalibacillus sediminis</name>
    <dbReference type="NCBI Taxonomy" id="2018042"/>
    <lineage>
        <taxon>Bacteria</taxon>
        <taxon>Bacillati</taxon>
        <taxon>Bacillota</taxon>
        <taxon>Bacilli</taxon>
        <taxon>Bacillales</taxon>
        <taxon>Bacillaceae</taxon>
        <taxon>Halalkalibacillus</taxon>
    </lineage>
</organism>
<feature type="transmembrane region" description="Helical" evidence="1">
    <location>
        <begin position="215"/>
        <end position="239"/>
    </location>
</feature>
<reference evidence="3 4" key="1">
    <citation type="submission" date="2017-06" db="EMBL/GenBank/DDBJ databases">
        <title>the draft geome sequence of Illustriluteabacillus marina B3227.</title>
        <authorList>
            <person name="He R.-H."/>
            <person name="Du Z.-J."/>
        </authorList>
    </citation>
    <scope>NUCLEOTIDE SEQUENCE [LARGE SCALE GENOMIC DNA]</scope>
    <source>
        <strain evidence="3 4">B3227</strain>
    </source>
</reference>
<feature type="transmembrane region" description="Helical" evidence="1">
    <location>
        <begin position="154"/>
        <end position="174"/>
    </location>
</feature>
<dbReference type="AlphaFoldDB" id="A0A2I0QXG1"/>
<dbReference type="PANTHER" id="PTHR36442">
    <property type="entry name" value="CYCLIC-DI-AMP PHOSPHODIESTERASE PGPH"/>
    <property type="match status" value="1"/>
</dbReference>
<feature type="transmembrane region" description="Helical" evidence="1">
    <location>
        <begin position="82"/>
        <end position="100"/>
    </location>
</feature>
<keyword evidence="4" id="KW-1185">Reference proteome</keyword>
<feature type="transmembrane region" description="Helical" evidence="1">
    <location>
        <begin position="23"/>
        <end position="45"/>
    </location>
</feature>
<dbReference type="Pfam" id="PF07698">
    <property type="entry name" value="7TM-7TMR_HD"/>
    <property type="match status" value="1"/>
</dbReference>
<dbReference type="EMBL" id="PJNH01000001">
    <property type="protein sequence ID" value="PKR79026.1"/>
    <property type="molecule type" value="Genomic_DNA"/>
</dbReference>
<name>A0A2I0QXG1_9BACI</name>
<dbReference type="CDD" id="cd00077">
    <property type="entry name" value="HDc"/>
    <property type="match status" value="1"/>
</dbReference>
<dbReference type="RefSeq" id="WP_101330770.1">
    <property type="nucleotide sequence ID" value="NZ_PJNH01000001.1"/>
</dbReference>
<dbReference type="Gene3D" id="1.10.3210.10">
    <property type="entry name" value="Hypothetical protein af1432"/>
    <property type="match status" value="1"/>
</dbReference>
<accession>A0A2I0QXG1</accession>
<dbReference type="InterPro" id="IPR003607">
    <property type="entry name" value="HD/PDEase_dom"/>
</dbReference>
<dbReference type="SMART" id="SM00471">
    <property type="entry name" value="HDc"/>
    <property type="match status" value="1"/>
</dbReference>
<dbReference type="Pfam" id="PF01966">
    <property type="entry name" value="HD"/>
    <property type="match status" value="1"/>
</dbReference>
<dbReference type="OrthoDB" id="9806952at2"/>
<protein>
    <recommendedName>
        <fullName evidence="2">HD/PDEase domain-containing protein</fullName>
    </recommendedName>
</protein>
<dbReference type="InterPro" id="IPR006674">
    <property type="entry name" value="HD_domain"/>
</dbReference>
<evidence type="ECO:0000313" key="3">
    <source>
        <dbReference type="EMBL" id="PKR79026.1"/>
    </source>
</evidence>
<dbReference type="InterPro" id="IPR011621">
    <property type="entry name" value="Metal-dep_PHydrolase_7TM_intra"/>
</dbReference>
<feature type="transmembrane region" description="Helical" evidence="1">
    <location>
        <begin position="51"/>
        <end position="70"/>
    </location>
</feature>
<sequence length="487" mass="54489">MYEVEKNITSSEAKDYSKGIKSYGVLLSAVVVPLIFLLALIVEYFRVTIPLHVLFLGSFLAVVGILVLRLEHDHMSGWTKQMAFSSALVGTSLLIFMVLINVFGPSVNSLFYLIPVAAYAVLMKELVNERYALVASVFMALFGAIYMNGATSDFLMFSAFIFFLISQWTAVYLYQSIKDRASLIKTSAVLITVHLGFVILQQVNAINDLWSMNWVVAALLSISSIFISAILIFGVIPIIEASFNTLTETKLLNLSNPNHPLLRKILVEAPGTYHHSVMVANLSESASMAIGANGLLARVASYYHDVGKSFRPKYFIENQHNMKNPHDDMSPEDSAEIILSHPSDGAKILRNYDIPKEIIDIAEQHHGTTLLKFFYYKAKETDPSVIESSFRYTGPVPQSREAAIINICDSVEAAVRSKENPTNEEIQKIVRSIIHDRLTDGQLDESSLTLKDLREIEIDICDMLKGIFHARIEYPEEATREKVKEAH</sequence>
<feature type="domain" description="HD/PDEase" evidence="2">
    <location>
        <begin position="268"/>
        <end position="423"/>
    </location>
</feature>
<feature type="transmembrane region" description="Helical" evidence="1">
    <location>
        <begin position="186"/>
        <end position="203"/>
    </location>
</feature>
<feature type="transmembrane region" description="Helical" evidence="1">
    <location>
        <begin position="130"/>
        <end position="148"/>
    </location>
</feature>
<evidence type="ECO:0000259" key="2">
    <source>
        <dbReference type="SMART" id="SM00471"/>
    </source>
</evidence>
<dbReference type="SUPFAM" id="SSF109604">
    <property type="entry name" value="HD-domain/PDEase-like"/>
    <property type="match status" value="1"/>
</dbReference>
<dbReference type="InterPro" id="IPR052722">
    <property type="entry name" value="PgpH_phosphodiesterase"/>
</dbReference>
<dbReference type="Proteomes" id="UP000243524">
    <property type="component" value="Unassembled WGS sequence"/>
</dbReference>
<evidence type="ECO:0000256" key="1">
    <source>
        <dbReference type="SAM" id="Phobius"/>
    </source>
</evidence>
<proteinExistence type="predicted"/>
<dbReference type="NCBIfam" id="TIGR00277">
    <property type="entry name" value="HDIG"/>
    <property type="match status" value="1"/>
</dbReference>
<comment type="caution">
    <text evidence="3">The sequence shown here is derived from an EMBL/GenBank/DDBJ whole genome shotgun (WGS) entry which is preliminary data.</text>
</comment>
<dbReference type="InterPro" id="IPR006675">
    <property type="entry name" value="HDIG_dom"/>
</dbReference>
<keyword evidence="1" id="KW-0472">Membrane</keyword>
<keyword evidence="1" id="KW-0812">Transmembrane</keyword>